<evidence type="ECO:0000256" key="9">
    <source>
        <dbReference type="SAM" id="SignalP"/>
    </source>
</evidence>
<dbReference type="FunFam" id="4.10.410.10:FF:000020">
    <property type="entry name" value="Collagen, type VI, alpha 3"/>
    <property type="match status" value="2"/>
</dbReference>
<gene>
    <name evidence="11" type="ORF">PFLUV_G00016320</name>
</gene>
<evidence type="ECO:0000256" key="6">
    <source>
        <dbReference type="ARBA" id="ARBA00023180"/>
    </source>
</evidence>
<evidence type="ECO:0000256" key="8">
    <source>
        <dbReference type="SAM" id="Phobius"/>
    </source>
</evidence>
<dbReference type="Pfam" id="PF07502">
    <property type="entry name" value="MANEC"/>
    <property type="match status" value="1"/>
</dbReference>
<feature type="domain" description="BPTI/Kunitz inhibitor" evidence="10">
    <location>
        <begin position="260"/>
        <end position="310"/>
    </location>
</feature>
<dbReference type="CDD" id="cd00109">
    <property type="entry name" value="Kunitz-type"/>
    <property type="match status" value="1"/>
</dbReference>
<evidence type="ECO:0000259" key="10">
    <source>
        <dbReference type="PROSITE" id="PS50279"/>
    </source>
</evidence>
<dbReference type="PANTHER" id="PTHR47247">
    <property type="entry name" value="KUNITZ-TYPE PROTEASE INHIBITOR 2"/>
    <property type="match status" value="1"/>
</dbReference>
<organism evidence="11 12">
    <name type="scientific">Perca fluviatilis</name>
    <name type="common">European perch</name>
    <dbReference type="NCBI Taxonomy" id="8168"/>
    <lineage>
        <taxon>Eukaryota</taxon>
        <taxon>Metazoa</taxon>
        <taxon>Chordata</taxon>
        <taxon>Craniata</taxon>
        <taxon>Vertebrata</taxon>
        <taxon>Euteleostomi</taxon>
        <taxon>Actinopterygii</taxon>
        <taxon>Neopterygii</taxon>
        <taxon>Teleostei</taxon>
        <taxon>Neoteleostei</taxon>
        <taxon>Acanthomorphata</taxon>
        <taxon>Eupercaria</taxon>
        <taxon>Perciformes</taxon>
        <taxon>Percoidei</taxon>
        <taxon>Percidae</taxon>
        <taxon>Percinae</taxon>
        <taxon>Perca</taxon>
    </lineage>
</organism>
<keyword evidence="6" id="KW-0325">Glycoprotein</keyword>
<dbReference type="Pfam" id="PF00014">
    <property type="entry name" value="Kunitz_BPTI"/>
    <property type="match status" value="3"/>
</dbReference>
<dbReference type="PRINTS" id="PR00759">
    <property type="entry name" value="BASICPTASE"/>
</dbReference>
<evidence type="ECO:0000256" key="2">
    <source>
        <dbReference type="ARBA" id="ARBA00022690"/>
    </source>
</evidence>
<keyword evidence="9" id="KW-0732">Signal</keyword>
<dbReference type="GO" id="GO:0016020">
    <property type="term" value="C:membrane"/>
    <property type="evidence" value="ECO:0007669"/>
    <property type="project" value="UniProtKB-SubCell"/>
</dbReference>
<evidence type="ECO:0000256" key="1">
    <source>
        <dbReference type="ARBA" id="ARBA00004370"/>
    </source>
</evidence>
<feature type="transmembrane region" description="Helical" evidence="8">
    <location>
        <begin position="405"/>
        <end position="428"/>
    </location>
</feature>
<feature type="region of interest" description="Disordered" evidence="7">
    <location>
        <begin position="230"/>
        <end position="252"/>
    </location>
</feature>
<evidence type="ECO:0000313" key="12">
    <source>
        <dbReference type="Proteomes" id="UP000465112"/>
    </source>
</evidence>
<dbReference type="Proteomes" id="UP000465112">
    <property type="component" value="Chromosome 2"/>
</dbReference>
<keyword evidence="4 8" id="KW-0472">Membrane</keyword>
<dbReference type="PROSITE" id="PS50279">
    <property type="entry name" value="BPTI_KUNITZ_2"/>
    <property type="match status" value="3"/>
</dbReference>
<protein>
    <recommendedName>
        <fullName evidence="10">BPTI/Kunitz inhibitor domain-containing protein</fullName>
    </recommendedName>
</protein>
<dbReference type="Gene3D" id="4.10.410.10">
    <property type="entry name" value="Pancreatic trypsin inhibitor Kunitz domain"/>
    <property type="match status" value="3"/>
</dbReference>
<feature type="domain" description="BPTI/Kunitz inhibitor" evidence="10">
    <location>
        <begin position="151"/>
        <end position="201"/>
    </location>
</feature>
<dbReference type="PANTHER" id="PTHR47247:SF1">
    <property type="entry name" value="KUNITZ-TYPE PROTEASE INHIBITOR 2"/>
    <property type="match status" value="1"/>
</dbReference>
<feature type="chain" id="PRO_5025609036" description="BPTI/Kunitz inhibitor domain-containing protein" evidence="9">
    <location>
        <begin position="25"/>
        <end position="469"/>
    </location>
</feature>
<dbReference type="AlphaFoldDB" id="A0A6A5FDT2"/>
<name>A0A6A5FDT2_PERFL</name>
<evidence type="ECO:0000256" key="7">
    <source>
        <dbReference type="SAM" id="MobiDB-lite"/>
    </source>
</evidence>
<keyword evidence="8" id="KW-1133">Transmembrane helix</keyword>
<dbReference type="InterPro" id="IPR036880">
    <property type="entry name" value="Kunitz_BPTI_sf"/>
</dbReference>
<feature type="region of interest" description="Disordered" evidence="7">
    <location>
        <begin position="434"/>
        <end position="469"/>
    </location>
</feature>
<evidence type="ECO:0000256" key="5">
    <source>
        <dbReference type="ARBA" id="ARBA00023157"/>
    </source>
</evidence>
<feature type="domain" description="BPTI/Kunitz inhibitor" evidence="10">
    <location>
        <begin position="337"/>
        <end position="387"/>
    </location>
</feature>
<keyword evidence="5" id="KW-1015">Disulfide bond</keyword>
<dbReference type="SMART" id="SM00131">
    <property type="entry name" value="KU"/>
    <property type="match status" value="3"/>
</dbReference>
<dbReference type="InterPro" id="IPR013980">
    <property type="entry name" value="MANSC_dom"/>
</dbReference>
<proteinExistence type="predicted"/>
<evidence type="ECO:0000256" key="3">
    <source>
        <dbReference type="ARBA" id="ARBA00022900"/>
    </source>
</evidence>
<accession>A0A6A5FDT2</accession>
<feature type="signal peptide" evidence="9">
    <location>
        <begin position="1"/>
        <end position="24"/>
    </location>
</feature>
<dbReference type="InterPro" id="IPR002223">
    <property type="entry name" value="Kunitz_BPTI"/>
</dbReference>
<keyword evidence="2" id="KW-0646">Protease inhibitor</keyword>
<keyword evidence="3" id="KW-0722">Serine protease inhibitor</keyword>
<dbReference type="InterPro" id="IPR020901">
    <property type="entry name" value="Prtase_inh_Kunz-CS"/>
</dbReference>
<keyword evidence="12" id="KW-1185">Reference proteome</keyword>
<evidence type="ECO:0000256" key="4">
    <source>
        <dbReference type="ARBA" id="ARBA00023136"/>
    </source>
</evidence>
<dbReference type="OrthoDB" id="196393at2759"/>
<dbReference type="SUPFAM" id="SSF57362">
    <property type="entry name" value="BPTI-like"/>
    <property type="match status" value="3"/>
</dbReference>
<reference evidence="11 12" key="1">
    <citation type="submission" date="2019-06" db="EMBL/GenBank/DDBJ databases">
        <title>A chromosome-scale genome assembly of the European perch, Perca fluviatilis.</title>
        <authorList>
            <person name="Roques C."/>
            <person name="Zahm M."/>
            <person name="Cabau C."/>
            <person name="Klopp C."/>
            <person name="Bouchez O."/>
            <person name="Donnadieu C."/>
            <person name="Kuhl H."/>
            <person name="Gislard M."/>
            <person name="Guendouz S."/>
            <person name="Journot L."/>
            <person name="Haffray P."/>
            <person name="Bestin A."/>
            <person name="Morvezen R."/>
            <person name="Feron R."/>
            <person name="Wen M."/>
            <person name="Jouanno E."/>
            <person name="Herpin A."/>
            <person name="Schartl M."/>
            <person name="Postlethwait J."/>
            <person name="Schaerlinger B."/>
            <person name="Chardard D."/>
            <person name="Lecocq T."/>
            <person name="Poncet C."/>
            <person name="Jaffrelo L."/>
            <person name="Lampietro C."/>
            <person name="Guiguen Y."/>
        </authorList>
    </citation>
    <scope>NUCLEOTIDE SEQUENCE [LARGE SCALE GENOMIC DNA]</scope>
    <source>
        <tissue evidence="11">Blood</tissue>
    </source>
</reference>
<feature type="compositionally biased region" description="Basic and acidic residues" evidence="7">
    <location>
        <begin position="441"/>
        <end position="454"/>
    </location>
</feature>
<dbReference type="EMBL" id="VHII01000002">
    <property type="protein sequence ID" value="KAF1393476.1"/>
    <property type="molecule type" value="Genomic_DNA"/>
</dbReference>
<dbReference type="PROSITE" id="PS00280">
    <property type="entry name" value="BPTI_KUNITZ_1"/>
    <property type="match status" value="3"/>
</dbReference>
<dbReference type="FunFam" id="4.10.410.10:FF:000004">
    <property type="entry name" value="Tissue factor pathway inhibitor"/>
    <property type="match status" value="1"/>
</dbReference>
<comment type="caution">
    <text evidence="11">The sequence shown here is derived from an EMBL/GenBank/DDBJ whole genome shotgun (WGS) entry which is preliminary data.</text>
</comment>
<dbReference type="GO" id="GO:0004867">
    <property type="term" value="F:serine-type endopeptidase inhibitor activity"/>
    <property type="evidence" value="ECO:0007669"/>
    <property type="project" value="UniProtKB-KW"/>
</dbReference>
<comment type="subcellular location">
    <subcellularLocation>
        <location evidence="1">Membrane</location>
    </subcellularLocation>
</comment>
<evidence type="ECO:0000313" key="11">
    <source>
        <dbReference type="EMBL" id="KAF1393476.1"/>
    </source>
</evidence>
<keyword evidence="8" id="KW-0812">Transmembrane</keyword>
<sequence>MSKMMQRVSLLLLCLLLATGPALALDCAWDPDVDPDQALDPVSLASVLLQGQNNTVEGSDPRLCREACCQTAGCDLALLGFPMDGLPQCMLVQCVRQGRDMCVYRPSTQFKIYRKKVPTDAETKNQEGGEELRVVPLVVLGETNQTDNIRCRLPMKVGSCRAAFPRFYYDVTNQSCRGFTYGGCDANENHFESREECEASCSGVTGSVLPDESTPAPDLPPKARRLAPFDSKVSDEGVESEADPEAQKTEKAADDFAERCGAEPDGGNCRAAFQHWYYNSKTGSCQTFLYGGCQGNKNNYFTEKECIAACTVQVLPSSKKDADDDDDEVSAEYRDSCMVTSDPGPCRAAFPMFYYDSSTSSCQMFMYGGCHGNNNRYSSAEECLSRCSNASFDAHGNPRKHLTTAVFMFVTLAAVSALLLAALGVLTLRRHRLSRSTSPASDKEELLPEDDHSSLESLSAPGSPKLDNA</sequence>